<dbReference type="Proteomes" id="UP000658390">
    <property type="component" value="Unassembled WGS sequence"/>
</dbReference>
<evidence type="ECO:0000313" key="2">
    <source>
        <dbReference type="Proteomes" id="UP000658390"/>
    </source>
</evidence>
<reference evidence="1" key="1">
    <citation type="submission" date="2020-12" db="EMBL/GenBank/DDBJ databases">
        <title>Antibiotic resistance and phylogeny of Pseudomonas spp. isolated over three decades from chicken meat in the Norwegian food chain.</title>
        <authorList>
            <person name="Moen B."/>
        </authorList>
    </citation>
    <scope>NUCLEOTIDE SEQUENCE</scope>
    <source>
        <strain evidence="1">MF6762</strain>
    </source>
</reference>
<dbReference type="EMBL" id="JAEKCZ010000015">
    <property type="protein sequence ID" value="MBJ2258224.1"/>
    <property type="molecule type" value="Genomic_DNA"/>
</dbReference>
<sequence>MSAVLTRQVEGVGGYTVMSKLWVWAEVWSELIIVPTLFFCHPPPCLFFEFNNRVDGLLAPFEWLGAGLKGDLFFIREAPMMISVCEVDELLASFGWLIY</sequence>
<comment type="caution">
    <text evidence="1">The sequence shown here is derived from an EMBL/GenBank/DDBJ whole genome shotgun (WGS) entry which is preliminary data.</text>
</comment>
<accession>A0A8I1K602</accession>
<dbReference type="AlphaFoldDB" id="A0A8I1K602"/>
<organism evidence="1 2">
    <name type="scientific">Pseudomonas psychrophila</name>
    <dbReference type="NCBI Taxonomy" id="122355"/>
    <lineage>
        <taxon>Bacteria</taxon>
        <taxon>Pseudomonadati</taxon>
        <taxon>Pseudomonadota</taxon>
        <taxon>Gammaproteobacteria</taxon>
        <taxon>Pseudomonadales</taxon>
        <taxon>Pseudomonadaceae</taxon>
        <taxon>Pseudomonas</taxon>
    </lineage>
</organism>
<protein>
    <submittedName>
        <fullName evidence="1">Uncharacterized protein</fullName>
    </submittedName>
</protein>
<gene>
    <name evidence="1" type="ORF">JFT45_17075</name>
</gene>
<name>A0A8I1K602_9PSED</name>
<dbReference type="RefSeq" id="WP_198822500.1">
    <property type="nucleotide sequence ID" value="NZ_JAEKCZ010000015.1"/>
</dbReference>
<evidence type="ECO:0000313" key="1">
    <source>
        <dbReference type="EMBL" id="MBJ2258224.1"/>
    </source>
</evidence>
<proteinExistence type="predicted"/>